<keyword evidence="2" id="KW-1185">Reference proteome</keyword>
<sequence length="113" mass="13455">MWDMLLLFWRSCSCLQFSITLSPFCSISMSWAKLVHSGIYLGRGNDRIPYCRQQDVDEKCRTIHKLELRDSKWVDVFGSRFAREFLRVDDVELGQEEVRVIFGLFLRVLEMQR</sequence>
<comment type="caution">
    <text evidence="1">The sequence shown here is derived from an EMBL/GenBank/DDBJ whole genome shotgun (WGS) entry which is preliminary data.</text>
</comment>
<evidence type="ECO:0000313" key="2">
    <source>
        <dbReference type="Proteomes" id="UP000822688"/>
    </source>
</evidence>
<dbReference type="Proteomes" id="UP000822688">
    <property type="component" value="Chromosome 1"/>
</dbReference>
<dbReference type="AlphaFoldDB" id="A0A8T0J7C7"/>
<name>A0A8T0J7C7_CERPU</name>
<reference evidence="1" key="1">
    <citation type="submission" date="2020-06" db="EMBL/GenBank/DDBJ databases">
        <title>WGS assembly of Ceratodon purpureus strain R40.</title>
        <authorList>
            <person name="Carey S.B."/>
            <person name="Jenkins J."/>
            <person name="Shu S."/>
            <person name="Lovell J.T."/>
            <person name="Sreedasyam A."/>
            <person name="Maumus F."/>
            <person name="Tiley G.P."/>
            <person name="Fernandez-Pozo N."/>
            <person name="Barry K."/>
            <person name="Chen C."/>
            <person name="Wang M."/>
            <person name="Lipzen A."/>
            <person name="Daum C."/>
            <person name="Saski C.A."/>
            <person name="Payton A.C."/>
            <person name="Mcbreen J.C."/>
            <person name="Conrad R.E."/>
            <person name="Kollar L.M."/>
            <person name="Olsson S."/>
            <person name="Huttunen S."/>
            <person name="Landis J.B."/>
            <person name="Wickett N.J."/>
            <person name="Johnson M.G."/>
            <person name="Rensing S.A."/>
            <person name="Grimwood J."/>
            <person name="Schmutz J."/>
            <person name="Mcdaniel S.F."/>
        </authorList>
    </citation>
    <scope>NUCLEOTIDE SEQUENCE</scope>
    <source>
        <strain evidence="1">R40</strain>
    </source>
</reference>
<accession>A0A8T0J7C7</accession>
<gene>
    <name evidence="1" type="ORF">KC19_1G151800</name>
</gene>
<evidence type="ECO:0000313" key="1">
    <source>
        <dbReference type="EMBL" id="KAG0591126.1"/>
    </source>
</evidence>
<proteinExistence type="predicted"/>
<protein>
    <submittedName>
        <fullName evidence="1">Uncharacterized protein</fullName>
    </submittedName>
</protein>
<dbReference type="EMBL" id="CM026421">
    <property type="protein sequence ID" value="KAG0591126.1"/>
    <property type="molecule type" value="Genomic_DNA"/>
</dbReference>
<organism evidence="1 2">
    <name type="scientific">Ceratodon purpureus</name>
    <name type="common">Fire moss</name>
    <name type="synonym">Dicranum purpureum</name>
    <dbReference type="NCBI Taxonomy" id="3225"/>
    <lineage>
        <taxon>Eukaryota</taxon>
        <taxon>Viridiplantae</taxon>
        <taxon>Streptophyta</taxon>
        <taxon>Embryophyta</taxon>
        <taxon>Bryophyta</taxon>
        <taxon>Bryophytina</taxon>
        <taxon>Bryopsida</taxon>
        <taxon>Dicranidae</taxon>
        <taxon>Pseudoditrichales</taxon>
        <taxon>Ditrichaceae</taxon>
        <taxon>Ceratodon</taxon>
    </lineage>
</organism>